<evidence type="ECO:0000256" key="1">
    <source>
        <dbReference type="SAM" id="Coils"/>
    </source>
</evidence>
<name>A0AA39VYC5_ACESA</name>
<keyword evidence="1" id="KW-0175">Coiled coil</keyword>
<reference evidence="2" key="2">
    <citation type="submission" date="2023-06" db="EMBL/GenBank/DDBJ databases">
        <authorList>
            <person name="Swenson N.G."/>
            <person name="Wegrzyn J.L."/>
            <person name="Mcevoy S.L."/>
        </authorList>
    </citation>
    <scope>NUCLEOTIDE SEQUENCE</scope>
    <source>
        <strain evidence="2">NS2018</strain>
        <tissue evidence="2">Leaf</tissue>
    </source>
</reference>
<organism evidence="2 3">
    <name type="scientific">Acer saccharum</name>
    <name type="common">Sugar maple</name>
    <dbReference type="NCBI Taxonomy" id="4024"/>
    <lineage>
        <taxon>Eukaryota</taxon>
        <taxon>Viridiplantae</taxon>
        <taxon>Streptophyta</taxon>
        <taxon>Embryophyta</taxon>
        <taxon>Tracheophyta</taxon>
        <taxon>Spermatophyta</taxon>
        <taxon>Magnoliopsida</taxon>
        <taxon>eudicotyledons</taxon>
        <taxon>Gunneridae</taxon>
        <taxon>Pentapetalae</taxon>
        <taxon>rosids</taxon>
        <taxon>malvids</taxon>
        <taxon>Sapindales</taxon>
        <taxon>Sapindaceae</taxon>
        <taxon>Hippocastanoideae</taxon>
        <taxon>Acereae</taxon>
        <taxon>Acer</taxon>
    </lineage>
</organism>
<reference evidence="2" key="1">
    <citation type="journal article" date="2022" name="Plant J.">
        <title>Strategies of tolerance reflected in two North American maple genomes.</title>
        <authorList>
            <person name="McEvoy S.L."/>
            <person name="Sezen U.U."/>
            <person name="Trouern-Trend A."/>
            <person name="McMahon S.M."/>
            <person name="Schaberg P.G."/>
            <person name="Yang J."/>
            <person name="Wegrzyn J.L."/>
            <person name="Swenson N.G."/>
        </authorList>
    </citation>
    <scope>NUCLEOTIDE SEQUENCE</scope>
    <source>
        <strain evidence="2">NS2018</strain>
    </source>
</reference>
<dbReference type="EMBL" id="JAUESC010000003">
    <property type="protein sequence ID" value="KAK0602874.1"/>
    <property type="molecule type" value="Genomic_DNA"/>
</dbReference>
<evidence type="ECO:0000313" key="3">
    <source>
        <dbReference type="Proteomes" id="UP001168877"/>
    </source>
</evidence>
<dbReference type="AlphaFoldDB" id="A0AA39VYC5"/>
<gene>
    <name evidence="2" type="ORF">LWI29_037726</name>
</gene>
<comment type="caution">
    <text evidence="2">The sequence shown here is derived from an EMBL/GenBank/DDBJ whole genome shotgun (WGS) entry which is preliminary data.</text>
</comment>
<protein>
    <submittedName>
        <fullName evidence="2">Uncharacterized protein</fullName>
    </submittedName>
</protein>
<sequence>MYVITNVDAALDVGGGRAGVGAVVRNDRGVPIFAAGVCLIGGADVETVEATAIYKVTQILFVFVKSFNKSREENERLADAEKKKLEKEAMKEKAAANLCFKKDGDLVF</sequence>
<keyword evidence="3" id="KW-1185">Reference proteome</keyword>
<evidence type="ECO:0000313" key="2">
    <source>
        <dbReference type="EMBL" id="KAK0602874.1"/>
    </source>
</evidence>
<feature type="coiled-coil region" evidence="1">
    <location>
        <begin position="68"/>
        <end position="97"/>
    </location>
</feature>
<proteinExistence type="predicted"/>
<dbReference type="Proteomes" id="UP001168877">
    <property type="component" value="Unassembled WGS sequence"/>
</dbReference>
<accession>A0AA39VYC5</accession>